<organism evidence="2 3">
    <name type="scientific">Gordonia insulae</name>
    <dbReference type="NCBI Taxonomy" id="2420509"/>
    <lineage>
        <taxon>Bacteria</taxon>
        <taxon>Bacillati</taxon>
        <taxon>Actinomycetota</taxon>
        <taxon>Actinomycetes</taxon>
        <taxon>Mycobacteriales</taxon>
        <taxon>Gordoniaceae</taxon>
        <taxon>Gordonia</taxon>
    </lineage>
</organism>
<evidence type="ECO:0000313" key="2">
    <source>
        <dbReference type="EMBL" id="AZG48556.1"/>
    </source>
</evidence>
<reference evidence="2 3" key="1">
    <citation type="submission" date="2018-11" db="EMBL/GenBank/DDBJ databases">
        <title>Gordonia insulae sp. nov., isolated from an island soil.</title>
        <authorList>
            <person name="Kim Y.S."/>
            <person name="Kim S.B."/>
        </authorList>
    </citation>
    <scope>NUCLEOTIDE SEQUENCE [LARGE SCALE GENOMIC DNA]</scope>
    <source>
        <strain evidence="2 3">MMS17-SY073</strain>
    </source>
</reference>
<accession>A0A3G8JUJ6</accession>
<dbReference type="AlphaFoldDB" id="A0A3G8JUJ6"/>
<evidence type="ECO:0000259" key="1">
    <source>
        <dbReference type="Pfam" id="PF13490"/>
    </source>
</evidence>
<dbReference type="KEGG" id="gom:D7316_05173"/>
<dbReference type="Pfam" id="PF13490">
    <property type="entry name" value="zf-HC2"/>
    <property type="match status" value="1"/>
</dbReference>
<feature type="domain" description="Putative zinc-finger" evidence="1">
    <location>
        <begin position="26"/>
        <end position="59"/>
    </location>
</feature>
<dbReference type="InterPro" id="IPR027383">
    <property type="entry name" value="Znf_put"/>
</dbReference>
<dbReference type="NCBIfam" id="TIGR03988">
    <property type="entry name" value="antisig_RsrA"/>
    <property type="match status" value="1"/>
</dbReference>
<dbReference type="InterPro" id="IPR024020">
    <property type="entry name" value="Anit_sigma_mycothiol_RsrA"/>
</dbReference>
<keyword evidence="3" id="KW-1185">Reference proteome</keyword>
<proteinExistence type="predicted"/>
<evidence type="ECO:0000313" key="3">
    <source>
        <dbReference type="Proteomes" id="UP000271469"/>
    </source>
</evidence>
<gene>
    <name evidence="2" type="primary">rshA</name>
    <name evidence="2" type="ORF">D7316_05173</name>
</gene>
<name>A0A3G8JUJ6_9ACTN</name>
<dbReference type="Proteomes" id="UP000271469">
    <property type="component" value="Chromosome"/>
</dbReference>
<protein>
    <submittedName>
        <fullName evidence="2">Anti-sigma factor RshA</fullName>
    </submittedName>
</protein>
<sequence>MSAMQRPDESRPGTDDVDPEFLQLDCSAVIADVWLLLDNECDSDARTRLQGHLDSCPSCFAHYGIERQLKALITRKCGGEQAPEGLRERLRVEIRRTVVVRETGRGTP</sequence>
<dbReference type="EMBL" id="CP033972">
    <property type="protein sequence ID" value="AZG48556.1"/>
    <property type="molecule type" value="Genomic_DNA"/>
</dbReference>